<evidence type="ECO:0000313" key="1">
    <source>
        <dbReference type="EMBL" id="KKL12844.1"/>
    </source>
</evidence>
<protein>
    <recommendedName>
        <fullName evidence="2">Radical SAM core domain-containing protein</fullName>
    </recommendedName>
</protein>
<dbReference type="EMBL" id="LAZR01041103">
    <property type="protein sequence ID" value="KKL12844.1"/>
    <property type="molecule type" value="Genomic_DNA"/>
</dbReference>
<organism evidence="1">
    <name type="scientific">marine sediment metagenome</name>
    <dbReference type="NCBI Taxonomy" id="412755"/>
    <lineage>
        <taxon>unclassified sequences</taxon>
        <taxon>metagenomes</taxon>
        <taxon>ecological metagenomes</taxon>
    </lineage>
</organism>
<comment type="caution">
    <text evidence="1">The sequence shown here is derived from an EMBL/GenBank/DDBJ whole genome shotgun (WGS) entry which is preliminary data.</text>
</comment>
<gene>
    <name evidence="1" type="ORF">LCGC14_2531720</name>
</gene>
<name>A0A0F9ATC0_9ZZZZ</name>
<proteinExistence type="predicted"/>
<reference evidence="1" key="1">
    <citation type="journal article" date="2015" name="Nature">
        <title>Complex archaea that bridge the gap between prokaryotes and eukaryotes.</title>
        <authorList>
            <person name="Spang A."/>
            <person name="Saw J.H."/>
            <person name="Jorgensen S.L."/>
            <person name="Zaremba-Niedzwiedzka K."/>
            <person name="Martijn J."/>
            <person name="Lind A.E."/>
            <person name="van Eijk R."/>
            <person name="Schleper C."/>
            <person name="Guy L."/>
            <person name="Ettema T.J."/>
        </authorList>
    </citation>
    <scope>NUCLEOTIDE SEQUENCE</scope>
</reference>
<dbReference type="AlphaFoldDB" id="A0A0F9ATC0"/>
<evidence type="ECO:0008006" key="2">
    <source>
        <dbReference type="Google" id="ProtNLM"/>
    </source>
</evidence>
<accession>A0A0F9ATC0</accession>
<sequence length="74" mass="8416">MLQLFSGVIKSLDEVNGISFFDHDNFMIKHNSDTEQITDLDTVPFPARELFKKENYSVMSTTTSRGCPYNCSFG</sequence>